<evidence type="ECO:0000313" key="3">
    <source>
        <dbReference type="EMBL" id="EAY23671.1"/>
    </source>
</evidence>
<feature type="transmembrane region" description="Helical" evidence="2">
    <location>
        <begin position="727"/>
        <end position="751"/>
    </location>
</feature>
<dbReference type="VEuPathDB" id="TrichDB:TVAGG3_0992990"/>
<organism evidence="3 4">
    <name type="scientific">Trichomonas vaginalis (strain ATCC PRA-98 / G3)</name>
    <dbReference type="NCBI Taxonomy" id="412133"/>
    <lineage>
        <taxon>Eukaryota</taxon>
        <taxon>Metamonada</taxon>
        <taxon>Parabasalia</taxon>
        <taxon>Trichomonadida</taxon>
        <taxon>Trichomonadidae</taxon>
        <taxon>Trichomonas</taxon>
    </lineage>
</organism>
<keyword evidence="4" id="KW-1185">Reference proteome</keyword>
<keyword evidence="2" id="KW-1133">Transmembrane helix</keyword>
<reference evidence="3" key="2">
    <citation type="journal article" date="2007" name="Science">
        <title>Draft genome sequence of the sexually transmitted pathogen Trichomonas vaginalis.</title>
        <authorList>
            <person name="Carlton J.M."/>
            <person name="Hirt R.P."/>
            <person name="Silva J.C."/>
            <person name="Delcher A.L."/>
            <person name="Schatz M."/>
            <person name="Zhao Q."/>
            <person name="Wortman J.R."/>
            <person name="Bidwell S.L."/>
            <person name="Alsmark U.C.M."/>
            <person name="Besteiro S."/>
            <person name="Sicheritz-Ponten T."/>
            <person name="Noel C.J."/>
            <person name="Dacks J.B."/>
            <person name="Foster P.G."/>
            <person name="Simillion C."/>
            <person name="Van de Peer Y."/>
            <person name="Miranda-Saavedra D."/>
            <person name="Barton G.J."/>
            <person name="Westrop G.D."/>
            <person name="Mueller S."/>
            <person name="Dessi D."/>
            <person name="Fiori P.L."/>
            <person name="Ren Q."/>
            <person name="Paulsen I."/>
            <person name="Zhang H."/>
            <person name="Bastida-Corcuera F.D."/>
            <person name="Simoes-Barbosa A."/>
            <person name="Brown M.T."/>
            <person name="Hayes R.D."/>
            <person name="Mukherjee M."/>
            <person name="Okumura C.Y."/>
            <person name="Schneider R."/>
            <person name="Smith A.J."/>
            <person name="Vanacova S."/>
            <person name="Villalvazo M."/>
            <person name="Haas B.J."/>
            <person name="Pertea M."/>
            <person name="Feldblyum T.V."/>
            <person name="Utterback T.R."/>
            <person name="Shu C.L."/>
            <person name="Osoegawa K."/>
            <person name="de Jong P.J."/>
            <person name="Hrdy I."/>
            <person name="Horvathova L."/>
            <person name="Zubacova Z."/>
            <person name="Dolezal P."/>
            <person name="Malik S.B."/>
            <person name="Logsdon J.M. Jr."/>
            <person name="Henze K."/>
            <person name="Gupta A."/>
            <person name="Wang C.C."/>
            <person name="Dunne R.L."/>
            <person name="Upcroft J.A."/>
            <person name="Upcroft P."/>
            <person name="White O."/>
            <person name="Salzberg S.L."/>
            <person name="Tang P."/>
            <person name="Chiu C.-H."/>
            <person name="Lee Y.-S."/>
            <person name="Embley T.M."/>
            <person name="Coombs G.H."/>
            <person name="Mottram J.C."/>
            <person name="Tachezy J."/>
            <person name="Fraser-Liggett C.M."/>
            <person name="Johnson P.J."/>
        </authorList>
    </citation>
    <scope>NUCLEOTIDE SEQUENCE [LARGE SCALE GENOMIC DNA]</scope>
    <source>
        <strain evidence="3">G3</strain>
    </source>
</reference>
<dbReference type="AlphaFoldDB" id="A2D7F4"/>
<evidence type="ECO:0000256" key="2">
    <source>
        <dbReference type="SAM" id="Phobius"/>
    </source>
</evidence>
<evidence type="ECO:0000313" key="4">
    <source>
        <dbReference type="Proteomes" id="UP000001542"/>
    </source>
</evidence>
<feature type="compositionally biased region" description="Basic residues" evidence="1">
    <location>
        <begin position="844"/>
        <end position="853"/>
    </location>
</feature>
<proteinExistence type="predicted"/>
<gene>
    <name evidence="3" type="ORF">TVAG_120080</name>
</gene>
<sequence>MSTFHKRYIYEHNSSYTDFFRIYFLNKNEFNITIKQNGGEQISGEMGDKPYYYRWDFYSTRPYGRYLYDIELVDLTNPETTVDDDSFYFEENLLLFIPAVSGAYTKQQVQDYTNQQPNFLLDPDAPLDDEVFTNPDAPYYLTEGQIEGCNNYNSLDYTTNLDNSGTIRTIKPGKSLCVFGGVAVASDHPIKAVYKYFNVSSIDSLSNWDNAYTTYSLQFEENQHEIEDPFIFTFSRSPLEKHFTIHSLPQIPLIKFTAINSKDTVKIQLVQHLPFYSSNTTEYRNAPVYDKNITVFSTMTENEQYPNYVLYNRPPLDSYSSYSSSYFYSYSKIQLTSFVQNDVQFNAEIESNGTKAFKISTEKHGNLNYLFSEIDNQDFEEERGVIAETINITKTPTEDQQEEKEYLFEKDFYGVIPPKFGAFTIDEIDDYTEEHDLNTLPTQNLKDDEPCSLLYDQFYEYDITDKYMRLPYTTSKIFTLGPNEYKCLYGNYILESKDKFTALIATYALGESDGVNVVNKTTVENPFMISENGQSFYEEQSIKLMCKDKTKECKIQVVSFRPPSYSKEKGERITSVFTTKTNANFNFDIEYGDTNSFYTFTVHSPNPVEVSRLASNDEAVAFMTNKDGSATNKIIGNDVTLFYTTQIVCSLCDNPSGKTSSKASTYNVNLTIRETATSSEDVDEEDDLFEKDQTYAFPYEGGVYSKEEIVAYTKEHGIKAPVSYTSIIIFGSVLGGIILIAIIVVVIIFLIRRKRRANMERLENTSSNHSYSSDSSSKEYSKKHKESSESSAHQLESVSSSRKHSKKHKETSESSSKQLESVSSSRKHSKKHKKSKDLSDSSSRKHSKKNKKDKHAELEKVYSDDDFYSD</sequence>
<feature type="compositionally biased region" description="Basic and acidic residues" evidence="1">
    <location>
        <begin position="854"/>
        <end position="863"/>
    </location>
</feature>
<evidence type="ECO:0000256" key="1">
    <source>
        <dbReference type="SAM" id="MobiDB-lite"/>
    </source>
</evidence>
<dbReference type="VEuPathDB" id="TrichDB:TVAG_120080"/>
<keyword evidence="2" id="KW-0812">Transmembrane</keyword>
<keyword evidence="2" id="KW-0472">Membrane</keyword>
<dbReference type="RefSeq" id="XP_001276919.1">
    <property type="nucleotide sequence ID" value="XM_001276918.1"/>
</dbReference>
<feature type="region of interest" description="Disordered" evidence="1">
    <location>
        <begin position="763"/>
        <end position="870"/>
    </location>
</feature>
<dbReference type="KEGG" id="tva:4720740"/>
<feature type="compositionally biased region" description="Low complexity" evidence="1">
    <location>
        <begin position="813"/>
        <end position="824"/>
    </location>
</feature>
<accession>A2D7F4</accession>
<feature type="compositionally biased region" description="Low complexity" evidence="1">
    <location>
        <begin position="764"/>
        <end position="775"/>
    </location>
</feature>
<reference evidence="3" key="1">
    <citation type="submission" date="2006-10" db="EMBL/GenBank/DDBJ databases">
        <authorList>
            <person name="Amadeo P."/>
            <person name="Zhao Q."/>
            <person name="Wortman J."/>
            <person name="Fraser-Liggett C."/>
            <person name="Carlton J."/>
        </authorList>
    </citation>
    <scope>NUCLEOTIDE SEQUENCE</scope>
    <source>
        <strain evidence="3">G3</strain>
    </source>
</reference>
<name>A2D7F4_TRIV3</name>
<dbReference type="SMR" id="A2D7F4"/>
<protein>
    <submittedName>
        <fullName evidence="3">Uncharacterized protein</fullName>
    </submittedName>
</protein>
<dbReference type="EMBL" id="DS113177">
    <property type="protein sequence ID" value="EAY23671.1"/>
    <property type="molecule type" value="Genomic_DNA"/>
</dbReference>
<dbReference type="Proteomes" id="UP000001542">
    <property type="component" value="Unassembled WGS sequence"/>
</dbReference>
<feature type="compositionally biased region" description="Basic residues" evidence="1">
    <location>
        <begin position="825"/>
        <end position="835"/>
    </location>
</feature>
<dbReference type="InParanoid" id="A2D7F4"/>